<dbReference type="InterPro" id="IPR058792">
    <property type="entry name" value="Beta-barrel_RND_2"/>
</dbReference>
<dbReference type="Pfam" id="PF25919">
    <property type="entry name" value="BSH_CusB"/>
    <property type="match status" value="1"/>
</dbReference>
<sequence>MKDILKYLCSCCIVFVLFSCGEEKESGKPTSDHTDDPIITTVSRAQFRQGEMKIGKMSARAFPVIIEATGMIDAPPDYKAVISSFTNGYVKRTPLLVGDQVKKGQFLLSLENPEFLELQQQYLDAREQMTYLRSEYERERALREEEITSERNLLKAESDYNRNLSRFNALREKLKMLNIDPSAVEKGEISAVISIYSPITGSITAMNVNKGKYISTADELMKIVNSDHIHIELNVFEKHVLQLKKGQDMWVNLPEVESDSIPAEVYLVGGAVDEKSRTVKVHGHFKKNDTRQYATGMFVNAGIITDSTKSMALPTESILTLDNENYVLLLAEQKGDNYSFKKREVKLGKTYRGYTEILNHQDFSEGNEFLLQGAFSLLGE</sequence>
<evidence type="ECO:0000259" key="4">
    <source>
        <dbReference type="Pfam" id="PF25954"/>
    </source>
</evidence>
<dbReference type="NCBIfam" id="TIGR01730">
    <property type="entry name" value="RND_mfp"/>
    <property type="match status" value="1"/>
</dbReference>
<dbReference type="Proteomes" id="UP000295468">
    <property type="component" value="Unassembled WGS sequence"/>
</dbReference>
<proteinExistence type="inferred from homology"/>
<dbReference type="GO" id="GO:0060003">
    <property type="term" value="P:copper ion export"/>
    <property type="evidence" value="ECO:0007669"/>
    <property type="project" value="TreeGrafter"/>
</dbReference>
<dbReference type="InterPro" id="IPR058790">
    <property type="entry name" value="BSH_CusB"/>
</dbReference>
<dbReference type="GO" id="GO:0016020">
    <property type="term" value="C:membrane"/>
    <property type="evidence" value="ECO:0007669"/>
    <property type="project" value="InterPro"/>
</dbReference>
<accession>A0A4R6TMY2</accession>
<protein>
    <submittedName>
        <fullName evidence="5">Cobalt-zinc-cadmium efflux system membrane fusion protein</fullName>
    </submittedName>
</protein>
<comment type="similarity">
    <text evidence="1">Belongs to the membrane fusion protein (MFP) (TC 8.A.1) family.</text>
</comment>
<dbReference type="SUPFAM" id="SSF111369">
    <property type="entry name" value="HlyD-like secretion proteins"/>
    <property type="match status" value="1"/>
</dbReference>
<dbReference type="EMBL" id="SNYI01000002">
    <property type="protein sequence ID" value="TDQ31099.1"/>
    <property type="molecule type" value="Genomic_DNA"/>
</dbReference>
<dbReference type="GO" id="GO:0022857">
    <property type="term" value="F:transmembrane transporter activity"/>
    <property type="evidence" value="ECO:0007669"/>
    <property type="project" value="InterPro"/>
</dbReference>
<evidence type="ECO:0000256" key="1">
    <source>
        <dbReference type="ARBA" id="ARBA00009477"/>
    </source>
</evidence>
<organism evidence="5 6">
    <name type="scientific">Zeaxanthinibacter enoshimensis</name>
    <dbReference type="NCBI Taxonomy" id="392009"/>
    <lineage>
        <taxon>Bacteria</taxon>
        <taxon>Pseudomonadati</taxon>
        <taxon>Bacteroidota</taxon>
        <taxon>Flavobacteriia</taxon>
        <taxon>Flavobacteriales</taxon>
        <taxon>Flavobacteriaceae</taxon>
        <taxon>Zeaxanthinibacter</taxon>
    </lineage>
</organism>
<feature type="domain" description="CusB-like beta-barrel" evidence="4">
    <location>
        <begin position="231"/>
        <end position="302"/>
    </location>
</feature>
<evidence type="ECO:0000259" key="3">
    <source>
        <dbReference type="Pfam" id="PF25919"/>
    </source>
</evidence>
<evidence type="ECO:0000313" key="5">
    <source>
        <dbReference type="EMBL" id="TDQ31099.1"/>
    </source>
</evidence>
<dbReference type="Gene3D" id="2.40.420.20">
    <property type="match status" value="1"/>
</dbReference>
<evidence type="ECO:0000313" key="6">
    <source>
        <dbReference type="Proteomes" id="UP000295468"/>
    </source>
</evidence>
<gene>
    <name evidence="5" type="ORF">CLV82_1801</name>
</gene>
<dbReference type="PROSITE" id="PS51257">
    <property type="entry name" value="PROKAR_LIPOPROTEIN"/>
    <property type="match status" value="1"/>
</dbReference>
<name>A0A4R6TMY2_9FLAO</name>
<keyword evidence="2" id="KW-0813">Transport</keyword>
<dbReference type="RefSeq" id="WP_133643950.1">
    <property type="nucleotide sequence ID" value="NZ_SNYI01000002.1"/>
</dbReference>
<evidence type="ECO:0000256" key="2">
    <source>
        <dbReference type="ARBA" id="ARBA00022448"/>
    </source>
</evidence>
<dbReference type="InterPro" id="IPR051909">
    <property type="entry name" value="MFP_Cation_Efflux"/>
</dbReference>
<dbReference type="Gene3D" id="2.40.30.170">
    <property type="match status" value="1"/>
</dbReference>
<feature type="domain" description="CusB-like barrel-sandwich hybrid" evidence="3">
    <location>
        <begin position="80"/>
        <end position="223"/>
    </location>
</feature>
<dbReference type="Pfam" id="PF25954">
    <property type="entry name" value="Beta-barrel_RND_2"/>
    <property type="match status" value="1"/>
</dbReference>
<dbReference type="GO" id="GO:0030313">
    <property type="term" value="C:cell envelope"/>
    <property type="evidence" value="ECO:0007669"/>
    <property type="project" value="TreeGrafter"/>
</dbReference>
<dbReference type="OrthoDB" id="9814657at2"/>
<dbReference type="GO" id="GO:0015679">
    <property type="term" value="P:plasma membrane copper ion transport"/>
    <property type="evidence" value="ECO:0007669"/>
    <property type="project" value="TreeGrafter"/>
</dbReference>
<dbReference type="AlphaFoldDB" id="A0A4R6TMY2"/>
<dbReference type="InterPro" id="IPR006143">
    <property type="entry name" value="RND_pump_MFP"/>
</dbReference>
<comment type="caution">
    <text evidence="5">The sequence shown here is derived from an EMBL/GenBank/DDBJ whole genome shotgun (WGS) entry which is preliminary data.</text>
</comment>
<keyword evidence="6" id="KW-1185">Reference proteome</keyword>
<dbReference type="PANTHER" id="PTHR30097:SF4">
    <property type="entry name" value="SLR6042 PROTEIN"/>
    <property type="match status" value="1"/>
</dbReference>
<dbReference type="PANTHER" id="PTHR30097">
    <property type="entry name" value="CATION EFFLUX SYSTEM PROTEIN CUSB"/>
    <property type="match status" value="1"/>
</dbReference>
<dbReference type="Gene3D" id="1.10.287.470">
    <property type="entry name" value="Helix hairpin bin"/>
    <property type="match status" value="1"/>
</dbReference>
<reference evidence="5 6" key="1">
    <citation type="submission" date="2019-03" db="EMBL/GenBank/DDBJ databases">
        <title>Genomic Encyclopedia of Archaeal and Bacterial Type Strains, Phase II (KMG-II): from individual species to whole genera.</title>
        <authorList>
            <person name="Goeker M."/>
        </authorList>
    </citation>
    <scope>NUCLEOTIDE SEQUENCE [LARGE SCALE GENOMIC DNA]</scope>
    <source>
        <strain evidence="5 6">DSM 18435</strain>
    </source>
</reference>